<dbReference type="InterPro" id="IPR001387">
    <property type="entry name" value="Cro/C1-type_HTH"/>
</dbReference>
<evidence type="ECO:0000313" key="3">
    <source>
        <dbReference type="Proteomes" id="UP000256709"/>
    </source>
</evidence>
<evidence type="ECO:0000313" key="2">
    <source>
        <dbReference type="EMBL" id="RFA07555.1"/>
    </source>
</evidence>
<dbReference type="RefSeq" id="WP_172592203.1">
    <property type="nucleotide sequence ID" value="NZ_NBXA01000026.1"/>
</dbReference>
<accession>A0A3E0VD15</accession>
<dbReference type="CDD" id="cd00093">
    <property type="entry name" value="HTH_XRE"/>
    <property type="match status" value="1"/>
</dbReference>
<organism evidence="2 3">
    <name type="scientific">Subtercola boreus</name>
    <dbReference type="NCBI Taxonomy" id="120213"/>
    <lineage>
        <taxon>Bacteria</taxon>
        <taxon>Bacillati</taxon>
        <taxon>Actinomycetota</taxon>
        <taxon>Actinomycetes</taxon>
        <taxon>Micrococcales</taxon>
        <taxon>Microbacteriaceae</taxon>
        <taxon>Subtercola</taxon>
    </lineage>
</organism>
<name>A0A3E0VD15_9MICO</name>
<reference evidence="2 3" key="1">
    <citation type="submission" date="2017-04" db="EMBL/GenBank/DDBJ databases">
        <title>Comparative genome analysis of Subtercola boreus.</title>
        <authorList>
            <person name="Cho Y.-J."/>
            <person name="Cho A."/>
            <person name="Kim O.-S."/>
            <person name="Lee J.-I."/>
        </authorList>
    </citation>
    <scope>NUCLEOTIDE SEQUENCE [LARGE SCALE GENOMIC DNA]</scope>
    <source>
        <strain evidence="2 3">P27444</strain>
    </source>
</reference>
<proteinExistence type="predicted"/>
<dbReference type="SUPFAM" id="SSF47413">
    <property type="entry name" value="lambda repressor-like DNA-binding domains"/>
    <property type="match status" value="1"/>
</dbReference>
<dbReference type="Proteomes" id="UP000256709">
    <property type="component" value="Unassembled WGS sequence"/>
</dbReference>
<feature type="domain" description="HTH cro/C1-type" evidence="1">
    <location>
        <begin position="5"/>
        <end position="59"/>
    </location>
</feature>
<sequence>MDHFVTELLEASGLTAVALAARSGVSRSTLFRIDQGQTDSRIETLREVAIAAGFDLAVATRPLSDPDAGRAARVLLDGRYDFQPGQSVRQWINRLGRLAENDPVDIVRVAGVSSSLLKRTGAVFLTGEADDLKLAAAGENSGRAWILSGRGALEQISDSEQPLPGVPRILYADDVHRVVRSLDHLVQGRPERADVIVAPWTDDLSIDALVAGRLRYVAPIQALIDGFGLGGSAADVAADVAGSW</sequence>
<evidence type="ECO:0000259" key="1">
    <source>
        <dbReference type="PROSITE" id="PS50943"/>
    </source>
</evidence>
<dbReference type="Pfam" id="PF01381">
    <property type="entry name" value="HTH_3"/>
    <property type="match status" value="1"/>
</dbReference>
<dbReference type="GO" id="GO:0003677">
    <property type="term" value="F:DNA binding"/>
    <property type="evidence" value="ECO:0007669"/>
    <property type="project" value="InterPro"/>
</dbReference>
<dbReference type="InterPro" id="IPR010982">
    <property type="entry name" value="Lambda_DNA-bd_dom_sf"/>
</dbReference>
<dbReference type="Gene3D" id="1.10.260.40">
    <property type="entry name" value="lambda repressor-like DNA-binding domains"/>
    <property type="match status" value="1"/>
</dbReference>
<comment type="caution">
    <text evidence="2">The sequence shown here is derived from an EMBL/GenBank/DDBJ whole genome shotgun (WGS) entry which is preliminary data.</text>
</comment>
<dbReference type="EMBL" id="NBXA01000026">
    <property type="protein sequence ID" value="RFA07555.1"/>
    <property type="molecule type" value="Genomic_DNA"/>
</dbReference>
<gene>
    <name evidence="2" type="ORF">B7R21_15300</name>
</gene>
<dbReference type="AlphaFoldDB" id="A0A3E0VD15"/>
<dbReference type="PROSITE" id="PS50943">
    <property type="entry name" value="HTH_CROC1"/>
    <property type="match status" value="1"/>
</dbReference>
<protein>
    <recommendedName>
        <fullName evidence="1">HTH cro/C1-type domain-containing protein</fullName>
    </recommendedName>
</protein>